<name>A0ABZ1DYF9_9RHOB</name>
<organism evidence="2 3">
    <name type="scientific">Thioclava litoralis</name>
    <dbReference type="NCBI Taxonomy" id="3076557"/>
    <lineage>
        <taxon>Bacteria</taxon>
        <taxon>Pseudomonadati</taxon>
        <taxon>Pseudomonadota</taxon>
        <taxon>Alphaproteobacteria</taxon>
        <taxon>Rhodobacterales</taxon>
        <taxon>Paracoccaceae</taxon>
        <taxon>Thioclava</taxon>
    </lineage>
</organism>
<feature type="domain" description="RiboL-PSP-HEPN" evidence="1">
    <location>
        <begin position="15"/>
        <end position="196"/>
    </location>
</feature>
<proteinExistence type="predicted"/>
<dbReference type="Proteomes" id="UP001623290">
    <property type="component" value="Chromosome"/>
</dbReference>
<protein>
    <submittedName>
        <fullName evidence="2">HEPN domain-containing protein</fullName>
    </submittedName>
</protein>
<evidence type="ECO:0000259" key="1">
    <source>
        <dbReference type="Pfam" id="PF18735"/>
    </source>
</evidence>
<dbReference type="Pfam" id="PF18735">
    <property type="entry name" value="HEPN_RiboL-PSP"/>
    <property type="match status" value="1"/>
</dbReference>
<reference evidence="2 3" key="1">
    <citation type="submission" date="2023-09" db="EMBL/GenBank/DDBJ databases">
        <title>Thioclava shenzhenensis sp. nov., a multidrug resistant bacteria-antagonizing species isolated from coastal seawater.</title>
        <authorList>
            <person name="Long M."/>
        </authorList>
    </citation>
    <scope>NUCLEOTIDE SEQUENCE [LARGE SCALE GENOMIC DNA]</scope>
    <source>
        <strain evidence="2 3">FTW29</strain>
    </source>
</reference>
<evidence type="ECO:0000313" key="3">
    <source>
        <dbReference type="Proteomes" id="UP001623290"/>
    </source>
</evidence>
<dbReference type="RefSeq" id="WP_406720394.1">
    <property type="nucleotide sequence ID" value="NZ_CP135443.1"/>
</dbReference>
<accession>A0ABZ1DYF9</accession>
<sequence length="207" mass="22950">MSGKKPLTKFHAVIDRSNALLDLHSSNQAQANDDLIRAAIVLSVAAFDGYFTNKFVDILVPYLKTRNPGSDLVKLLGEAGLDTRVALELLGMERPYRRIRTIVSGHLSGKTTQRFDTIDKLFLSIGLKNLSANAAKTTKKTNINARIGALIEKRHAIAHTGDLNSHGNTQPVNREKIRRRIQELKELVDACDKIIDSASMVKKVKRP</sequence>
<dbReference type="InterPro" id="IPR041519">
    <property type="entry name" value="HEPN_RiboL-PSP"/>
</dbReference>
<dbReference type="EMBL" id="CP135443">
    <property type="protein sequence ID" value="WRY32904.1"/>
    <property type="molecule type" value="Genomic_DNA"/>
</dbReference>
<evidence type="ECO:0000313" key="2">
    <source>
        <dbReference type="EMBL" id="WRY32904.1"/>
    </source>
</evidence>
<keyword evidence="3" id="KW-1185">Reference proteome</keyword>
<gene>
    <name evidence="2" type="ORF">RPE78_09335</name>
</gene>